<dbReference type="EMBL" id="HG970334">
    <property type="protein sequence ID" value="CEF87887.1"/>
    <property type="molecule type" value="Genomic_DNA"/>
</dbReference>
<evidence type="ECO:0000256" key="3">
    <source>
        <dbReference type="ARBA" id="ARBA00022679"/>
    </source>
</evidence>
<evidence type="ECO:0000256" key="1">
    <source>
        <dbReference type="ARBA" id="ARBA00022450"/>
    </source>
</evidence>
<feature type="domain" description="Condensation" evidence="4">
    <location>
        <begin position="285"/>
        <end position="411"/>
    </location>
</feature>
<evidence type="ECO:0000313" key="7">
    <source>
        <dbReference type="EnsemblFungi" id="CEF87887"/>
    </source>
</evidence>
<reference evidence="7 8" key="1">
    <citation type="journal article" date="2007" name="Science">
        <title>The Fusarium graminearum genome reveals a link between localized polymorphism and pathogen specialization.</title>
        <authorList>
            <person name="Cuomo C.A."/>
            <person name="Gueldener U."/>
            <person name="Xu J.-R."/>
            <person name="Trail F."/>
            <person name="Turgeon B.G."/>
            <person name="Di Pietro A."/>
            <person name="Walton J.D."/>
            <person name="Ma L.-J."/>
            <person name="Baker S.E."/>
            <person name="Rep M."/>
            <person name="Adam G."/>
            <person name="Antoniw J."/>
            <person name="Baldwin T."/>
            <person name="Calvo S.E."/>
            <person name="Chang Y.-L."/>
            <person name="DeCaprio D."/>
            <person name="Gale L.R."/>
            <person name="Gnerre S."/>
            <person name="Goswami R.S."/>
            <person name="Hammond-Kosack K."/>
            <person name="Harris L.J."/>
            <person name="Hilburn K."/>
            <person name="Kennell J.C."/>
            <person name="Kroken S."/>
            <person name="Magnuson J.K."/>
            <person name="Mannhaupt G."/>
            <person name="Mauceli E.W."/>
            <person name="Mewes H.-W."/>
            <person name="Mitterbauer R."/>
            <person name="Muehlbauer G."/>
            <person name="Muensterkoetter M."/>
            <person name="Nelson D."/>
            <person name="O'Donnell K."/>
            <person name="Ouellet T."/>
            <person name="Qi W."/>
            <person name="Quesneville H."/>
            <person name="Roncero M.I.G."/>
            <person name="Seong K.-Y."/>
            <person name="Tetko I.V."/>
            <person name="Urban M."/>
            <person name="Waalwijk C."/>
            <person name="Ward T.J."/>
            <person name="Yao J."/>
            <person name="Birren B.W."/>
            <person name="Kistler H.C."/>
        </authorList>
    </citation>
    <scope>NUCLEOTIDE SEQUENCE [LARGE SCALE GENOMIC DNA]</scope>
    <source>
        <strain evidence="8">ATCC MYA-4620 / CBS 123657 / FGSC 9075 / NRRL 31084 / PH-1</strain>
        <strain evidence="7">PH-1 / ATCC MYA-4620 / FGSC 9075 / NRRL 31084</strain>
    </source>
</reference>
<dbReference type="KEGG" id="fgr:FGSG_13879"/>
<evidence type="ECO:0000313" key="6">
    <source>
        <dbReference type="EMBL" id="CEF87887.1"/>
    </source>
</evidence>
<dbReference type="GO" id="GO:0004312">
    <property type="term" value="F:fatty acid synthase activity"/>
    <property type="evidence" value="ECO:0007669"/>
    <property type="project" value="TreeGrafter"/>
</dbReference>
<dbReference type="SUPFAM" id="SSF52777">
    <property type="entry name" value="CoA-dependent acyltransferases"/>
    <property type="match status" value="1"/>
</dbReference>
<dbReference type="PANTHER" id="PTHR43775:SF20">
    <property type="entry name" value="HYBRID PKS-NRPS SYNTHETASE APDA"/>
    <property type="match status" value="1"/>
</dbReference>
<dbReference type="Gene3D" id="3.30.559.10">
    <property type="entry name" value="Chloramphenicol acetyltransferase-like domain"/>
    <property type="match status" value="1"/>
</dbReference>
<organism evidence="6 8">
    <name type="scientific">Gibberella zeae (strain ATCC MYA-4620 / CBS 123657 / FGSC 9075 / NRRL 31084 / PH-1)</name>
    <name type="common">Wheat head blight fungus</name>
    <name type="synonym">Fusarium graminearum</name>
    <dbReference type="NCBI Taxonomy" id="229533"/>
    <lineage>
        <taxon>Eukaryota</taxon>
        <taxon>Fungi</taxon>
        <taxon>Dikarya</taxon>
        <taxon>Ascomycota</taxon>
        <taxon>Pezizomycotina</taxon>
        <taxon>Sordariomycetes</taxon>
        <taxon>Hypocreomycetidae</taxon>
        <taxon>Hypocreales</taxon>
        <taxon>Nectriaceae</taxon>
        <taxon>Fusarium</taxon>
    </lineage>
</organism>
<reference evidence="7 8" key="2">
    <citation type="journal article" date="2010" name="Nature">
        <title>Comparative genomics reveals mobile pathogenicity chromosomes in Fusarium.</title>
        <authorList>
            <person name="Ma L.J."/>
            <person name="van der Does H.C."/>
            <person name="Borkovich K.A."/>
            <person name="Coleman J.J."/>
            <person name="Daboussi M.J."/>
            <person name="Di Pietro A."/>
            <person name="Dufresne M."/>
            <person name="Freitag M."/>
            <person name="Grabherr M."/>
            <person name="Henrissat B."/>
            <person name="Houterman P.M."/>
            <person name="Kang S."/>
            <person name="Shim W.B."/>
            <person name="Woloshuk C."/>
            <person name="Xie X."/>
            <person name="Xu J.R."/>
            <person name="Antoniw J."/>
            <person name="Baker S.E."/>
            <person name="Bluhm B.H."/>
            <person name="Breakspear A."/>
            <person name="Brown D.W."/>
            <person name="Butchko R.A."/>
            <person name="Chapman S."/>
            <person name="Coulson R."/>
            <person name="Coutinho P.M."/>
            <person name="Danchin E.G."/>
            <person name="Diener A."/>
            <person name="Gale L.R."/>
            <person name="Gardiner D.M."/>
            <person name="Goff S."/>
            <person name="Hammond-Kosack K.E."/>
            <person name="Hilburn K."/>
            <person name="Hua-Van A."/>
            <person name="Jonkers W."/>
            <person name="Kazan K."/>
            <person name="Kodira C.D."/>
            <person name="Koehrsen M."/>
            <person name="Kumar L."/>
            <person name="Lee Y.H."/>
            <person name="Li L."/>
            <person name="Manners J.M."/>
            <person name="Miranda-Saavedra D."/>
            <person name="Mukherjee M."/>
            <person name="Park G."/>
            <person name="Park J."/>
            <person name="Park S.Y."/>
            <person name="Proctor R.H."/>
            <person name="Regev A."/>
            <person name="Ruiz-Roldan M.C."/>
            <person name="Sain D."/>
            <person name="Sakthikumar S."/>
            <person name="Sykes S."/>
            <person name="Schwartz D.C."/>
            <person name="Turgeon B.G."/>
            <person name="Wapinski I."/>
            <person name="Yoder O."/>
            <person name="Young S."/>
            <person name="Zeng Q."/>
            <person name="Zhou S."/>
            <person name="Galagan J."/>
            <person name="Cuomo C.A."/>
            <person name="Kistler H.C."/>
            <person name="Rep M."/>
        </authorList>
    </citation>
    <scope>GENOME REANNOTATION</scope>
    <source>
        <strain evidence="8">ATCC MYA-4620 / CBS 123657 / FGSC 9075 / NRRL 31084 / PH-1</strain>
        <strain evidence="7">PH-1 / ATCC MYA-4620 / FGSC 9075 / NRRL 31084</strain>
    </source>
</reference>
<dbReference type="Gene3D" id="3.40.50.720">
    <property type="entry name" value="NAD(P)-binding Rossmann-like Domain"/>
    <property type="match status" value="1"/>
</dbReference>
<keyword evidence="8" id="KW-1185">Reference proteome</keyword>
<sequence>MFEASAEYIRVVAAGEHPIITPDWLNDDFSVLSTIDAEYAEDIDIKLLHAIGGHLTFRYPRTKVLEIGDSTGVSGVRPSILFYNADEIFAHVVTSELEAIQLQHQFATSLTGAPAEWIKVHLLASHRAMQRAIPHDTTVFVDCSDITDSLAAAFVASIPAICTTYRVGSGLMSTALETAKFSGVCNAAIVLKDGFFIDMDADQLNNTLAAEVLGTEQLDSIFHDTNLDFFICLVSVASVIGNVASIIHIAYVTDVGYVTREQRGRQLDSHFRKVRLMPTSKMDVHHAFMEALSTTAYPHEALRTCFFTRAGDRQPWQGVLASPRVELNHVSVEENATVGADVKRLFSRSWDLERGDTFELGLMNRDSENHELFISYHHILMDLVGPGIIMRDFNTSYQMKLLDRSVDSVAVHDETQVADAIEVGCGPVVKYGQETLLQRSSLGFDLSLIQIFCALANGGRLIIWPAPTSWSRW</sequence>
<evidence type="ECO:0000259" key="4">
    <source>
        <dbReference type="Pfam" id="PF00668"/>
    </source>
</evidence>
<accession>I1SAJ8</accession>
<evidence type="ECO:0000259" key="5">
    <source>
        <dbReference type="Pfam" id="PF08659"/>
    </source>
</evidence>
<dbReference type="RefSeq" id="XP_011325383.1">
    <property type="nucleotide sequence ID" value="XM_011327081.1"/>
</dbReference>
<proteinExistence type="predicted"/>
<dbReference type="AlphaFoldDB" id="I1SAJ8"/>
<keyword evidence="1" id="KW-0596">Phosphopantetheine</keyword>
<dbReference type="Pfam" id="PF08659">
    <property type="entry name" value="KR"/>
    <property type="match status" value="1"/>
</dbReference>
<dbReference type="InterPro" id="IPR036291">
    <property type="entry name" value="NAD(P)-bd_dom_sf"/>
</dbReference>
<evidence type="ECO:0000256" key="2">
    <source>
        <dbReference type="ARBA" id="ARBA00022553"/>
    </source>
</evidence>
<accession>A0A098E2N7</accession>
<feature type="domain" description="Ketoreductase (KR)" evidence="5">
    <location>
        <begin position="178"/>
        <end position="244"/>
    </location>
</feature>
<dbReference type="InterPro" id="IPR013968">
    <property type="entry name" value="PKS_KR"/>
</dbReference>
<dbReference type="PHI-base" id="PHI:9045"/>
<dbReference type="OrthoDB" id="329835at2759"/>
<evidence type="ECO:0000313" key="8">
    <source>
        <dbReference type="Proteomes" id="UP000070720"/>
    </source>
</evidence>
<dbReference type="EnsemblFungi" id="CEF87887">
    <property type="protein sequence ID" value="CEF87887"/>
    <property type="gene ID" value="FGRRES_13879"/>
</dbReference>
<dbReference type="SUPFAM" id="SSF51735">
    <property type="entry name" value="NAD(P)-binding Rossmann-fold domains"/>
    <property type="match status" value="1"/>
</dbReference>
<protein>
    <submittedName>
        <fullName evidence="6">Chromosome 3, complete genome</fullName>
    </submittedName>
</protein>
<reference evidence="7" key="4">
    <citation type="submission" date="2017-01" db="UniProtKB">
        <authorList>
            <consortium name="EnsemblFungi"/>
        </authorList>
    </citation>
    <scope>IDENTIFICATION</scope>
    <source>
        <strain evidence="7">PH-1 / ATCC MYA-4620 / FGSC 9075 / NRRL 31084</strain>
    </source>
</reference>
<name>I1SAJ8_GIBZE</name>
<dbReference type="HOGENOM" id="CLU_045852_0_0_1"/>
<dbReference type="Proteomes" id="UP000070720">
    <property type="component" value="Chromosome 3"/>
</dbReference>
<dbReference type="PANTHER" id="PTHR43775">
    <property type="entry name" value="FATTY ACID SYNTHASE"/>
    <property type="match status" value="1"/>
</dbReference>
<dbReference type="InterPro" id="IPR050091">
    <property type="entry name" value="PKS_NRPS_Biosynth_Enz"/>
</dbReference>
<gene>
    <name evidence="6" type="ORF">FGRAMPH1_01T20953</name>
</gene>
<keyword evidence="2" id="KW-0597">Phosphoprotein</keyword>
<dbReference type="STRING" id="229533.I1SAJ8"/>
<dbReference type="VEuPathDB" id="FungiDB:FGRAMPH1_01G20953"/>
<dbReference type="InterPro" id="IPR001242">
    <property type="entry name" value="Condensation_dom"/>
</dbReference>
<dbReference type="GO" id="GO:0044550">
    <property type="term" value="P:secondary metabolite biosynthetic process"/>
    <property type="evidence" value="ECO:0007669"/>
    <property type="project" value="TreeGrafter"/>
</dbReference>
<dbReference type="InParanoid" id="I1SAJ8"/>
<reference evidence="6 8" key="3">
    <citation type="journal article" date="2015" name="BMC Genomics">
        <title>The completed genome sequence of the pathogenic ascomycete fungus Fusarium graminearum.</title>
        <authorList>
            <person name="King R."/>
            <person name="Urban M."/>
            <person name="Hammond-Kosack M.C."/>
            <person name="Hassani-Pak K."/>
            <person name="Hammond-Kosack K.E."/>
        </authorList>
    </citation>
    <scope>NUCLEOTIDE SEQUENCE [LARGE SCALE GENOMIC DNA]</scope>
    <source>
        <strain evidence="8">ATCC MYA-4620 / CBS 123657 / FGSC 9075 / NRRL 31084 / PH-1</strain>
        <strain evidence="6">PH-1</strain>
    </source>
</reference>
<dbReference type="Pfam" id="PF00668">
    <property type="entry name" value="Condensation"/>
    <property type="match status" value="1"/>
</dbReference>
<dbReference type="InterPro" id="IPR023213">
    <property type="entry name" value="CAT-like_dom_sf"/>
</dbReference>
<keyword evidence="3" id="KW-0808">Transferase</keyword>
<dbReference type="GO" id="GO:0006633">
    <property type="term" value="P:fatty acid biosynthetic process"/>
    <property type="evidence" value="ECO:0007669"/>
    <property type="project" value="TreeGrafter"/>
</dbReference>